<keyword evidence="9 10" id="KW-0472">Membrane</keyword>
<dbReference type="PROSITE" id="PS50106">
    <property type="entry name" value="PDZ"/>
    <property type="match status" value="1"/>
</dbReference>
<dbReference type="AlphaFoldDB" id="A0A0F9MVG8"/>
<keyword evidence="7 10" id="KW-1133">Transmembrane helix</keyword>
<dbReference type="SUPFAM" id="SSF50156">
    <property type="entry name" value="PDZ domain-like"/>
    <property type="match status" value="1"/>
</dbReference>
<dbReference type="NCBIfam" id="TIGR00054">
    <property type="entry name" value="RIP metalloprotease RseP"/>
    <property type="match status" value="1"/>
</dbReference>
<dbReference type="InterPro" id="IPR001478">
    <property type="entry name" value="PDZ"/>
</dbReference>
<keyword evidence="3" id="KW-0645">Protease</keyword>
<dbReference type="Pfam" id="PF02163">
    <property type="entry name" value="Peptidase_M50"/>
    <property type="match status" value="1"/>
</dbReference>
<evidence type="ECO:0000256" key="1">
    <source>
        <dbReference type="ARBA" id="ARBA00001947"/>
    </source>
</evidence>
<evidence type="ECO:0000256" key="5">
    <source>
        <dbReference type="ARBA" id="ARBA00022801"/>
    </source>
</evidence>
<dbReference type="InterPro" id="IPR036034">
    <property type="entry name" value="PDZ_sf"/>
</dbReference>
<dbReference type="GO" id="GO:0004222">
    <property type="term" value="F:metalloendopeptidase activity"/>
    <property type="evidence" value="ECO:0007669"/>
    <property type="project" value="InterPro"/>
</dbReference>
<dbReference type="PANTHER" id="PTHR42837:SF2">
    <property type="entry name" value="MEMBRANE METALLOPROTEASE ARASP2, CHLOROPLASTIC-RELATED"/>
    <property type="match status" value="1"/>
</dbReference>
<sequence>MITTIIFVLVTFILLIIPHELGHFLLAKSFGMQVDRFSFGMGPKLIGFKRGGTEYVLSLIPVGGFVKIRGMQSDERNLPGSFYEKPLRNRILVLLSGSAMNYLVAIILFSVVFMIGSNVFNMEEAVINEVKVGSPAALVSLLPGDKILAINGEEIEGWEGVSVAIKENIENDLKLTIQREGRIFDVQIKAAFDPQLDKMAIGVTITPSSTFVRYNFVDSLLKGSERVFFLTGAIFSALGGMVIGRVPAQFTGPVGIAQFIGESAKMGIVPLLSLIALLSVNLGLFNLFPIPALDGGRLLFLLIEGVRGKPLDLKKEELVHYIGFILLFSLLFLVTYQDILRWVGR</sequence>
<keyword evidence="6" id="KW-0862">Zinc</keyword>
<evidence type="ECO:0000256" key="10">
    <source>
        <dbReference type="SAM" id="Phobius"/>
    </source>
</evidence>
<dbReference type="SMART" id="SM00228">
    <property type="entry name" value="PDZ"/>
    <property type="match status" value="1"/>
</dbReference>
<evidence type="ECO:0000256" key="3">
    <source>
        <dbReference type="ARBA" id="ARBA00022670"/>
    </source>
</evidence>
<dbReference type="Pfam" id="PF17820">
    <property type="entry name" value="PDZ_6"/>
    <property type="match status" value="1"/>
</dbReference>
<evidence type="ECO:0000256" key="8">
    <source>
        <dbReference type="ARBA" id="ARBA00023049"/>
    </source>
</evidence>
<gene>
    <name evidence="12" type="ORF">LCGC14_1108170</name>
</gene>
<evidence type="ECO:0000256" key="6">
    <source>
        <dbReference type="ARBA" id="ARBA00022833"/>
    </source>
</evidence>
<comment type="subcellular location">
    <subcellularLocation>
        <location evidence="2">Membrane</location>
        <topology evidence="2">Multi-pass membrane protein</topology>
    </subcellularLocation>
</comment>
<dbReference type="GO" id="GO:0006508">
    <property type="term" value="P:proteolysis"/>
    <property type="evidence" value="ECO:0007669"/>
    <property type="project" value="UniProtKB-KW"/>
</dbReference>
<accession>A0A0F9MVG8</accession>
<feature type="transmembrane region" description="Helical" evidence="10">
    <location>
        <begin position="91"/>
        <end position="115"/>
    </location>
</feature>
<evidence type="ECO:0000313" key="12">
    <source>
        <dbReference type="EMBL" id="KKN03392.1"/>
    </source>
</evidence>
<dbReference type="CDD" id="cd06163">
    <property type="entry name" value="S2P-M50_PDZ_RseP-like"/>
    <property type="match status" value="1"/>
</dbReference>
<dbReference type="PANTHER" id="PTHR42837">
    <property type="entry name" value="REGULATOR OF SIGMA-E PROTEASE RSEP"/>
    <property type="match status" value="1"/>
</dbReference>
<dbReference type="InterPro" id="IPR004387">
    <property type="entry name" value="Pept_M50_Zn"/>
</dbReference>
<keyword evidence="8" id="KW-0482">Metalloprotease</keyword>
<name>A0A0F9MVG8_9ZZZZ</name>
<comment type="caution">
    <text evidence="12">The sequence shown here is derived from an EMBL/GenBank/DDBJ whole genome shotgun (WGS) entry which is preliminary data.</text>
</comment>
<dbReference type="EMBL" id="LAZR01005038">
    <property type="protein sequence ID" value="KKN03392.1"/>
    <property type="molecule type" value="Genomic_DNA"/>
</dbReference>
<proteinExistence type="predicted"/>
<protein>
    <recommendedName>
        <fullName evidence="11">PDZ domain-containing protein</fullName>
    </recommendedName>
</protein>
<keyword evidence="4 10" id="KW-0812">Transmembrane</keyword>
<dbReference type="Gene3D" id="2.30.42.10">
    <property type="match status" value="1"/>
</dbReference>
<feature type="domain" description="PDZ" evidence="11">
    <location>
        <begin position="92"/>
        <end position="157"/>
    </location>
</feature>
<evidence type="ECO:0000256" key="7">
    <source>
        <dbReference type="ARBA" id="ARBA00022989"/>
    </source>
</evidence>
<feature type="transmembrane region" description="Helical" evidence="10">
    <location>
        <begin position="318"/>
        <end position="336"/>
    </location>
</feature>
<dbReference type="GO" id="GO:0016020">
    <property type="term" value="C:membrane"/>
    <property type="evidence" value="ECO:0007669"/>
    <property type="project" value="UniProtKB-SubCell"/>
</dbReference>
<dbReference type="InterPro" id="IPR041489">
    <property type="entry name" value="PDZ_6"/>
</dbReference>
<keyword evidence="5" id="KW-0378">Hydrolase</keyword>
<evidence type="ECO:0000256" key="4">
    <source>
        <dbReference type="ARBA" id="ARBA00022692"/>
    </source>
</evidence>
<dbReference type="InterPro" id="IPR008915">
    <property type="entry name" value="Peptidase_M50"/>
</dbReference>
<evidence type="ECO:0000256" key="9">
    <source>
        <dbReference type="ARBA" id="ARBA00023136"/>
    </source>
</evidence>
<feature type="transmembrane region" description="Helical" evidence="10">
    <location>
        <begin position="227"/>
        <end position="246"/>
    </location>
</feature>
<comment type="cofactor">
    <cofactor evidence="1">
        <name>Zn(2+)</name>
        <dbReference type="ChEBI" id="CHEBI:29105"/>
    </cofactor>
</comment>
<evidence type="ECO:0000259" key="11">
    <source>
        <dbReference type="PROSITE" id="PS50106"/>
    </source>
</evidence>
<evidence type="ECO:0000256" key="2">
    <source>
        <dbReference type="ARBA" id="ARBA00004141"/>
    </source>
</evidence>
<feature type="transmembrane region" description="Helical" evidence="10">
    <location>
        <begin position="267"/>
        <end position="288"/>
    </location>
</feature>
<reference evidence="12" key="1">
    <citation type="journal article" date="2015" name="Nature">
        <title>Complex archaea that bridge the gap between prokaryotes and eukaryotes.</title>
        <authorList>
            <person name="Spang A."/>
            <person name="Saw J.H."/>
            <person name="Jorgensen S.L."/>
            <person name="Zaremba-Niedzwiedzka K."/>
            <person name="Martijn J."/>
            <person name="Lind A.E."/>
            <person name="van Eijk R."/>
            <person name="Schleper C."/>
            <person name="Guy L."/>
            <person name="Ettema T.J."/>
        </authorList>
    </citation>
    <scope>NUCLEOTIDE SEQUENCE</scope>
</reference>
<dbReference type="CDD" id="cd23081">
    <property type="entry name" value="cpPDZ_EcRseP-like"/>
    <property type="match status" value="1"/>
</dbReference>
<organism evidence="12">
    <name type="scientific">marine sediment metagenome</name>
    <dbReference type="NCBI Taxonomy" id="412755"/>
    <lineage>
        <taxon>unclassified sequences</taxon>
        <taxon>metagenomes</taxon>
        <taxon>ecological metagenomes</taxon>
    </lineage>
</organism>